<protein>
    <submittedName>
        <fullName evidence="4">Uncharacterized protein</fullName>
    </submittedName>
</protein>
<reference evidence="4" key="1">
    <citation type="submission" date="2014-07" db="EMBL/GenBank/DDBJ databases">
        <authorList>
            <person name="Urmite Genomes Urmite Genomes"/>
        </authorList>
    </citation>
    <scope>NUCLEOTIDE SEQUENCE</scope>
    <source>
        <strain evidence="4">13S34_air</strain>
    </source>
</reference>
<evidence type="ECO:0000313" key="4">
    <source>
        <dbReference type="EMBL" id="CEA02361.1"/>
    </source>
</evidence>
<evidence type="ECO:0000256" key="2">
    <source>
        <dbReference type="SAM" id="MobiDB-lite"/>
    </source>
</evidence>
<sequence length="409" mass="44794">MTLQQWIRRAQRYLQMQQALPLIQWWLMLIALSYAVSLVVSRLFIFTYSMEVAASIATVFTVAIVIYGVIQRVTSEQAKQRLDAQFLHNELVTALAFSSKELGEVLQQQALTQAPHAYKRLEQQQPSAWRPRILFFTGLFVLIAVASVVFPSIPQQQAREIKLTTAITQQLQKDVAAVADKAADKKLEELAEKLADMKQLEDMLEQVMKDQKELALLQQQLQSMPEAEQQKLASVVASQKDLTEALQQVQTSLEQSELTLNPGVQAALTKQLVQANEAQQQSKQPAQNGAGDGAGNSASSGAGDGQGQGSGSGDGQGSGSGQGSGDRELGEQAPRLGEAGDTNVDGADFTPTEETKEARGNVLSTKGQARHYQQAIQESRQQFMESAERKQLPTELQKAVQFYFDAASK</sequence>
<keyword evidence="1" id="KW-0175">Coiled coil</keyword>
<name>A0A078MCB6_9BACL</name>
<feature type="transmembrane region" description="Helical" evidence="3">
    <location>
        <begin position="21"/>
        <end position="46"/>
    </location>
</feature>
<proteinExistence type="predicted"/>
<dbReference type="PATRIC" id="fig|1461583.4.peg.1186"/>
<dbReference type="AlphaFoldDB" id="A0A078MCB6"/>
<feature type="transmembrane region" description="Helical" evidence="3">
    <location>
        <begin position="52"/>
        <end position="70"/>
    </location>
</feature>
<keyword evidence="3" id="KW-0472">Membrane</keyword>
<feature type="region of interest" description="Disordered" evidence="2">
    <location>
        <begin position="275"/>
        <end position="368"/>
    </location>
</feature>
<feature type="transmembrane region" description="Helical" evidence="3">
    <location>
        <begin position="133"/>
        <end position="153"/>
    </location>
</feature>
<feature type="compositionally biased region" description="Gly residues" evidence="2">
    <location>
        <begin position="302"/>
        <end position="324"/>
    </location>
</feature>
<dbReference type="PANTHER" id="PTHR37612:SF20">
    <property type="entry name" value="PER-HEXAMER REPEAT PROTEIN 5-RELATED"/>
    <property type="match status" value="1"/>
</dbReference>
<feature type="compositionally biased region" description="Polar residues" evidence="2">
    <location>
        <begin position="275"/>
        <end position="285"/>
    </location>
</feature>
<dbReference type="InterPro" id="IPR052258">
    <property type="entry name" value="Diverse_Func_Domain-Protein"/>
</dbReference>
<feature type="coiled-coil region" evidence="1">
    <location>
        <begin position="180"/>
        <end position="220"/>
    </location>
</feature>
<dbReference type="PANTHER" id="PTHR37612">
    <property type="entry name" value="FIBROIN HEAVY CHAIN FIB-H LIKE PROTEIN"/>
    <property type="match status" value="1"/>
</dbReference>
<dbReference type="EMBL" id="LN483074">
    <property type="protein sequence ID" value="CEA02361.1"/>
    <property type="molecule type" value="Genomic_DNA"/>
</dbReference>
<keyword evidence="3" id="KW-1133">Transmembrane helix</keyword>
<dbReference type="HOGENOM" id="CLU_038037_0_0_9"/>
<evidence type="ECO:0000256" key="1">
    <source>
        <dbReference type="SAM" id="Coils"/>
    </source>
</evidence>
<accession>A0A078MCB6</accession>
<organism evidence="4">
    <name type="scientific">Metalysinibacillus saudimassiliensis</name>
    <dbReference type="NCBI Taxonomy" id="1461583"/>
    <lineage>
        <taxon>Bacteria</taxon>
        <taxon>Bacillati</taxon>
        <taxon>Bacillota</taxon>
        <taxon>Bacilli</taxon>
        <taxon>Bacillales</taxon>
        <taxon>Caryophanaceae</taxon>
        <taxon>Metalysinibacillus</taxon>
    </lineage>
</organism>
<evidence type="ECO:0000256" key="3">
    <source>
        <dbReference type="SAM" id="Phobius"/>
    </source>
</evidence>
<gene>
    <name evidence="4" type="ORF">BN1050_01229</name>
</gene>
<keyword evidence="3" id="KW-0812">Transmembrane</keyword>